<sequence>MEGYGWAELGELVTSFGYGVLSALVPLVNAESYVVVSGLSSIGRAAPVVLGVALGQTLGKVLLFLGVRRGKQFPFIRRERARFRRGTAGPTRRRLSRAVAALLRLVGEKRWGLPIVLLAAVTGLPPLYAVALLAGATKMRLGWFAVAVLVGRTARFVLVARGVAVLHPG</sequence>
<keyword evidence="1" id="KW-1133">Transmembrane helix</keyword>
<gene>
    <name evidence="2" type="ORF">FHX39_002331</name>
</gene>
<evidence type="ECO:0000313" key="3">
    <source>
        <dbReference type="Proteomes" id="UP000565572"/>
    </source>
</evidence>
<feature type="transmembrane region" description="Helical" evidence="1">
    <location>
        <begin position="111"/>
        <end position="134"/>
    </location>
</feature>
<protein>
    <submittedName>
        <fullName evidence="2">Membrane protein YqaA with SNARE-associated domain</fullName>
    </submittedName>
</protein>
<accession>A0A7W5JW10</accession>
<comment type="caution">
    <text evidence="2">The sequence shown here is derived from an EMBL/GenBank/DDBJ whole genome shotgun (WGS) entry which is preliminary data.</text>
</comment>
<dbReference type="AlphaFoldDB" id="A0A7W5JW10"/>
<organism evidence="2 3">
    <name type="scientific">Microlunatus antarcticus</name>
    <dbReference type="NCBI Taxonomy" id="53388"/>
    <lineage>
        <taxon>Bacteria</taxon>
        <taxon>Bacillati</taxon>
        <taxon>Actinomycetota</taxon>
        <taxon>Actinomycetes</taxon>
        <taxon>Propionibacteriales</taxon>
        <taxon>Propionibacteriaceae</taxon>
        <taxon>Microlunatus</taxon>
    </lineage>
</organism>
<proteinExistence type="predicted"/>
<evidence type="ECO:0000313" key="2">
    <source>
        <dbReference type="EMBL" id="MBB3327387.1"/>
    </source>
</evidence>
<keyword evidence="3" id="KW-1185">Reference proteome</keyword>
<reference evidence="2 3" key="1">
    <citation type="submission" date="2020-08" db="EMBL/GenBank/DDBJ databases">
        <title>Sequencing the genomes of 1000 actinobacteria strains.</title>
        <authorList>
            <person name="Klenk H.-P."/>
        </authorList>
    </citation>
    <scope>NUCLEOTIDE SEQUENCE [LARGE SCALE GENOMIC DNA]</scope>
    <source>
        <strain evidence="2 3">DSM 11053</strain>
    </source>
</reference>
<name>A0A7W5JW10_9ACTN</name>
<evidence type="ECO:0000256" key="1">
    <source>
        <dbReference type="SAM" id="Phobius"/>
    </source>
</evidence>
<keyword evidence="1" id="KW-0812">Transmembrane</keyword>
<dbReference type="RefSeq" id="WP_183338581.1">
    <property type="nucleotide sequence ID" value="NZ_JACHZG010000001.1"/>
</dbReference>
<keyword evidence="1" id="KW-0472">Membrane</keyword>
<feature type="transmembrane region" description="Helical" evidence="1">
    <location>
        <begin position="141"/>
        <end position="164"/>
    </location>
</feature>
<feature type="transmembrane region" description="Helical" evidence="1">
    <location>
        <begin position="16"/>
        <end position="36"/>
    </location>
</feature>
<dbReference type="Proteomes" id="UP000565572">
    <property type="component" value="Unassembled WGS sequence"/>
</dbReference>
<feature type="transmembrane region" description="Helical" evidence="1">
    <location>
        <begin position="48"/>
        <end position="67"/>
    </location>
</feature>
<dbReference type="EMBL" id="JACHZG010000001">
    <property type="protein sequence ID" value="MBB3327387.1"/>
    <property type="molecule type" value="Genomic_DNA"/>
</dbReference>